<accession>S8E1V6</accession>
<comment type="pathway">
    <text evidence="1">Mycotoxin biosynthesis.</text>
</comment>
<organism evidence="3 4">
    <name type="scientific">Fomitopsis schrenkii</name>
    <name type="common">Brown rot fungus</name>
    <dbReference type="NCBI Taxonomy" id="2126942"/>
    <lineage>
        <taxon>Eukaryota</taxon>
        <taxon>Fungi</taxon>
        <taxon>Dikarya</taxon>
        <taxon>Basidiomycota</taxon>
        <taxon>Agaricomycotina</taxon>
        <taxon>Agaricomycetes</taxon>
        <taxon>Polyporales</taxon>
        <taxon>Fomitopsis</taxon>
    </lineage>
</organism>
<evidence type="ECO:0008006" key="5">
    <source>
        <dbReference type="Google" id="ProtNLM"/>
    </source>
</evidence>
<dbReference type="AlphaFoldDB" id="S8E1V6"/>
<dbReference type="OrthoDB" id="3687641at2759"/>
<dbReference type="Pfam" id="PF11807">
    <property type="entry name" value="UstYa"/>
    <property type="match status" value="1"/>
</dbReference>
<reference evidence="3 4" key="1">
    <citation type="journal article" date="2012" name="Science">
        <title>The Paleozoic origin of enzymatic lignin decomposition reconstructed from 31 fungal genomes.</title>
        <authorList>
            <person name="Floudas D."/>
            <person name="Binder M."/>
            <person name="Riley R."/>
            <person name="Barry K."/>
            <person name="Blanchette R.A."/>
            <person name="Henrissat B."/>
            <person name="Martinez A.T."/>
            <person name="Otillar R."/>
            <person name="Spatafora J.W."/>
            <person name="Yadav J.S."/>
            <person name="Aerts A."/>
            <person name="Benoit I."/>
            <person name="Boyd A."/>
            <person name="Carlson A."/>
            <person name="Copeland A."/>
            <person name="Coutinho P.M."/>
            <person name="de Vries R.P."/>
            <person name="Ferreira P."/>
            <person name="Findley K."/>
            <person name="Foster B."/>
            <person name="Gaskell J."/>
            <person name="Glotzer D."/>
            <person name="Gorecki P."/>
            <person name="Heitman J."/>
            <person name="Hesse C."/>
            <person name="Hori C."/>
            <person name="Igarashi K."/>
            <person name="Jurgens J.A."/>
            <person name="Kallen N."/>
            <person name="Kersten P."/>
            <person name="Kohler A."/>
            <person name="Kuees U."/>
            <person name="Kumar T.K.A."/>
            <person name="Kuo A."/>
            <person name="LaButti K."/>
            <person name="Larrondo L.F."/>
            <person name="Lindquist E."/>
            <person name="Ling A."/>
            <person name="Lombard V."/>
            <person name="Lucas S."/>
            <person name="Lundell T."/>
            <person name="Martin R."/>
            <person name="McLaughlin D.J."/>
            <person name="Morgenstern I."/>
            <person name="Morin E."/>
            <person name="Murat C."/>
            <person name="Nagy L.G."/>
            <person name="Nolan M."/>
            <person name="Ohm R.A."/>
            <person name="Patyshakuliyeva A."/>
            <person name="Rokas A."/>
            <person name="Ruiz-Duenas F.J."/>
            <person name="Sabat G."/>
            <person name="Salamov A."/>
            <person name="Samejima M."/>
            <person name="Schmutz J."/>
            <person name="Slot J.C."/>
            <person name="St John F."/>
            <person name="Stenlid J."/>
            <person name="Sun H."/>
            <person name="Sun S."/>
            <person name="Syed K."/>
            <person name="Tsang A."/>
            <person name="Wiebenga A."/>
            <person name="Young D."/>
            <person name="Pisabarro A."/>
            <person name="Eastwood D.C."/>
            <person name="Martin F."/>
            <person name="Cullen D."/>
            <person name="Grigoriev I.V."/>
            <person name="Hibbett D.S."/>
        </authorList>
    </citation>
    <scope>NUCLEOTIDE SEQUENCE</scope>
    <source>
        <strain evidence="4">FP-58527</strain>
    </source>
</reference>
<dbReference type="InterPro" id="IPR021765">
    <property type="entry name" value="UstYa-like"/>
</dbReference>
<dbReference type="GO" id="GO:0043386">
    <property type="term" value="P:mycotoxin biosynthetic process"/>
    <property type="evidence" value="ECO:0007669"/>
    <property type="project" value="InterPro"/>
</dbReference>
<dbReference type="eggNOG" id="ENOG502SRP4">
    <property type="taxonomic scope" value="Eukaryota"/>
</dbReference>
<evidence type="ECO:0000313" key="4">
    <source>
        <dbReference type="Proteomes" id="UP000015241"/>
    </source>
</evidence>
<evidence type="ECO:0000313" key="3">
    <source>
        <dbReference type="EMBL" id="EPS98712.1"/>
    </source>
</evidence>
<sequence length="219" mass="25135">MSTHLLYTNANSLAETHLCLRSATSDSESIEGIEYEDIVFKGSLHDHSVYQGPPSPEIDAAWDRISDLKPIRISEGNLAKIGKEPRPSLVKYHEEFGGGYVATLEVAHYMHCLNMLRKRTYWDHYGPLDDTYQRDPDFYRVHLDHCIDLLRQTLMCSADVGLITFDWVAEKHNPWPNFSTLHRCRNFDRVVEWNEAHAVTIEPANLTRTKDAIDLPEGP</sequence>
<comment type="similarity">
    <text evidence="2">Belongs to the ustYa family.</text>
</comment>
<dbReference type="InterPro" id="IPR013788">
    <property type="entry name" value="Hemocyanin/hexamerin"/>
</dbReference>
<dbReference type="InParanoid" id="S8E1V6"/>
<evidence type="ECO:0000256" key="2">
    <source>
        <dbReference type="ARBA" id="ARBA00035112"/>
    </source>
</evidence>
<dbReference type="PANTHER" id="PTHR33365">
    <property type="entry name" value="YALI0B05434P"/>
    <property type="match status" value="1"/>
</dbReference>
<name>S8E1V6_FOMSC</name>
<dbReference type="PANTHER" id="PTHR33365:SF4">
    <property type="entry name" value="CYCLOCHLOROTINE BIOSYNTHESIS PROTEIN O"/>
    <property type="match status" value="1"/>
</dbReference>
<proteinExistence type="inferred from homology"/>
<dbReference type="HOGENOM" id="CLU_042941_6_4_1"/>
<dbReference type="STRING" id="743788.S8E1V6"/>
<dbReference type="Proteomes" id="UP000015241">
    <property type="component" value="Unassembled WGS sequence"/>
</dbReference>
<protein>
    <recommendedName>
        <fullName evidence="5">Tat pathway signal sequence</fullName>
    </recommendedName>
</protein>
<keyword evidence="4" id="KW-1185">Reference proteome</keyword>
<evidence type="ECO:0000256" key="1">
    <source>
        <dbReference type="ARBA" id="ARBA00004685"/>
    </source>
</evidence>
<dbReference type="PROSITE" id="PS00210">
    <property type="entry name" value="HEMOCYANIN_2"/>
    <property type="match status" value="1"/>
</dbReference>
<dbReference type="EMBL" id="KE504163">
    <property type="protein sequence ID" value="EPS98712.1"/>
    <property type="molecule type" value="Genomic_DNA"/>
</dbReference>
<gene>
    <name evidence="3" type="ORF">FOMPIDRAFT_1031360</name>
</gene>